<evidence type="ECO:0000259" key="5">
    <source>
        <dbReference type="PROSITE" id="PS50921"/>
    </source>
</evidence>
<keyword evidence="4" id="KW-0804">Transcription</keyword>
<keyword evidence="3" id="KW-0805">Transcription regulation</keyword>
<dbReference type="GO" id="GO:0016301">
    <property type="term" value="F:kinase activity"/>
    <property type="evidence" value="ECO:0007669"/>
    <property type="project" value="UniProtKB-KW"/>
</dbReference>
<dbReference type="RefSeq" id="WP_010062656.1">
    <property type="nucleotide sequence ID" value="NZ_CP013738.1"/>
</dbReference>
<keyword evidence="1" id="KW-0808">Transferase</keyword>
<name>A0A0U3LRZ6_STRGL</name>
<evidence type="ECO:0000313" key="6">
    <source>
        <dbReference type="EMBL" id="ALU92387.1"/>
    </source>
</evidence>
<dbReference type="GeneID" id="27781231"/>
<dbReference type="InterPro" id="IPR029016">
    <property type="entry name" value="GAF-like_dom_sf"/>
</dbReference>
<dbReference type="Pfam" id="PF13185">
    <property type="entry name" value="GAF_2"/>
    <property type="match status" value="1"/>
</dbReference>
<dbReference type="KEGG" id="sgb:WQO_02845"/>
<dbReference type="InterPro" id="IPR011006">
    <property type="entry name" value="CheY-like_superfamily"/>
</dbReference>
<evidence type="ECO:0000256" key="2">
    <source>
        <dbReference type="ARBA" id="ARBA00022777"/>
    </source>
</evidence>
<dbReference type="EMBL" id="CP013738">
    <property type="protein sequence ID" value="ALU92387.1"/>
    <property type="molecule type" value="Genomic_DNA"/>
</dbReference>
<evidence type="ECO:0000313" key="7">
    <source>
        <dbReference type="Proteomes" id="UP000064183"/>
    </source>
</evidence>
<sequence length="245" mass="25803">MTDDGVLTPGPPDLVSLLLDTNTVDEFLLALAENALRMSPTADGCGVTLERENRPLTVASAGISAPPLDEAQYGQDDGPCLEALRDGHEVYVSDMREEGRWNGYPAFAVASGTRSSLSLPIAAHSHTAGALNLYSPKENGFEDVDLGGLRALAAQATGAVALAQRLADTRTFTADLEAALQSRAVIDQAAGIVMNQRRCSSEEALKTLRTASQHRNVKLRDLCAQLVSSISGAPPTSGPGLRPRP</sequence>
<dbReference type="Pfam" id="PF03861">
    <property type="entry name" value="ANTAR"/>
    <property type="match status" value="1"/>
</dbReference>
<dbReference type="SUPFAM" id="SSF55781">
    <property type="entry name" value="GAF domain-like"/>
    <property type="match status" value="1"/>
</dbReference>
<dbReference type="Gene3D" id="3.30.450.40">
    <property type="match status" value="1"/>
</dbReference>
<evidence type="ECO:0000256" key="3">
    <source>
        <dbReference type="ARBA" id="ARBA00023015"/>
    </source>
</evidence>
<evidence type="ECO:0000256" key="4">
    <source>
        <dbReference type="ARBA" id="ARBA00023163"/>
    </source>
</evidence>
<dbReference type="STRING" id="1172567.WQO_02845"/>
<accession>A0A0U3LRZ6</accession>
<dbReference type="PIRSF" id="PIRSF036625">
    <property type="entry name" value="GAF_ANTAR"/>
    <property type="match status" value="1"/>
</dbReference>
<dbReference type="SUPFAM" id="SSF52172">
    <property type="entry name" value="CheY-like"/>
    <property type="match status" value="1"/>
</dbReference>
<dbReference type="Proteomes" id="UP000064183">
    <property type="component" value="Chromosome"/>
</dbReference>
<protein>
    <submittedName>
        <fullName evidence="6">Antitermination regulator</fullName>
    </submittedName>
</protein>
<reference evidence="6 7" key="1">
    <citation type="journal article" date="2012" name="J. Bacteriol.">
        <title>Draft genome sequence of Streptomyces globisporus C-1027, which produces an antitumor antibiotic consisting of a nine-membered enediyne with a chromoprotein.</title>
        <authorList>
            <person name="Wang L."/>
            <person name="Wang S."/>
            <person name="He Q."/>
            <person name="Yu T."/>
            <person name="Li Q."/>
            <person name="Hong B."/>
        </authorList>
    </citation>
    <scope>NUCLEOTIDE SEQUENCE [LARGE SCALE GENOMIC DNA]</scope>
    <source>
        <strain evidence="6 7">C-1027</strain>
    </source>
</reference>
<dbReference type="SMART" id="SM01012">
    <property type="entry name" value="ANTAR"/>
    <property type="match status" value="1"/>
</dbReference>
<feature type="domain" description="ANTAR" evidence="5">
    <location>
        <begin position="166"/>
        <end position="227"/>
    </location>
</feature>
<dbReference type="PROSITE" id="PS50921">
    <property type="entry name" value="ANTAR"/>
    <property type="match status" value="1"/>
</dbReference>
<gene>
    <name evidence="6" type="ORF">WQO_02845</name>
</gene>
<proteinExistence type="predicted"/>
<evidence type="ECO:0000256" key="1">
    <source>
        <dbReference type="ARBA" id="ARBA00022679"/>
    </source>
</evidence>
<dbReference type="InterPro" id="IPR003018">
    <property type="entry name" value="GAF"/>
</dbReference>
<dbReference type="InterPro" id="IPR005561">
    <property type="entry name" value="ANTAR"/>
</dbReference>
<organism evidence="6 7">
    <name type="scientific">Streptomyces globisporus C-1027</name>
    <dbReference type="NCBI Taxonomy" id="1172567"/>
    <lineage>
        <taxon>Bacteria</taxon>
        <taxon>Bacillati</taxon>
        <taxon>Actinomycetota</taxon>
        <taxon>Actinomycetes</taxon>
        <taxon>Kitasatosporales</taxon>
        <taxon>Streptomycetaceae</taxon>
        <taxon>Streptomyces</taxon>
    </lineage>
</organism>
<dbReference type="AlphaFoldDB" id="A0A0U3LRZ6"/>
<dbReference type="GO" id="GO:0003723">
    <property type="term" value="F:RNA binding"/>
    <property type="evidence" value="ECO:0007669"/>
    <property type="project" value="InterPro"/>
</dbReference>
<keyword evidence="2" id="KW-0418">Kinase</keyword>
<dbReference type="SMART" id="SM00065">
    <property type="entry name" value="GAF"/>
    <property type="match status" value="1"/>
</dbReference>
<dbReference type="Gene3D" id="1.10.10.10">
    <property type="entry name" value="Winged helix-like DNA-binding domain superfamily/Winged helix DNA-binding domain"/>
    <property type="match status" value="1"/>
</dbReference>
<dbReference type="InterPro" id="IPR012074">
    <property type="entry name" value="GAF_ANTAR"/>
</dbReference>
<dbReference type="InterPro" id="IPR036388">
    <property type="entry name" value="WH-like_DNA-bd_sf"/>
</dbReference>